<gene>
    <name evidence="2" type="ORF">J2Z77_002910</name>
</gene>
<sequence length="89" mass="8916">MARTRIRRPVLLATATALVTAGVALSTGALSVDALSAPVAPRPGLAAAAVVSDGGSGGDADGGGVLVRKDLLSMPRWGVTQVFEVRSYV</sequence>
<comment type="caution">
    <text evidence="2">The sequence shown here is derived from an EMBL/GenBank/DDBJ whole genome shotgun (WGS) entry which is preliminary data.</text>
</comment>
<evidence type="ECO:0000313" key="3">
    <source>
        <dbReference type="Proteomes" id="UP001519310"/>
    </source>
</evidence>
<reference evidence="2 3" key="1">
    <citation type="submission" date="2021-03" db="EMBL/GenBank/DDBJ databases">
        <title>Genomic Encyclopedia of Type Strains, Phase IV (KMG-IV): sequencing the most valuable type-strain genomes for metagenomic binning, comparative biology and taxonomic classification.</title>
        <authorList>
            <person name="Goeker M."/>
        </authorList>
    </citation>
    <scope>NUCLEOTIDE SEQUENCE [LARGE SCALE GENOMIC DNA]</scope>
    <source>
        <strain evidence="2 3">DSM 40526</strain>
    </source>
</reference>
<dbReference type="Proteomes" id="UP001519310">
    <property type="component" value="Unassembled WGS sequence"/>
</dbReference>
<evidence type="ECO:0000256" key="1">
    <source>
        <dbReference type="SAM" id="SignalP"/>
    </source>
</evidence>
<accession>A0ABS4L4U9</accession>
<dbReference type="EMBL" id="JAGGLQ010000004">
    <property type="protein sequence ID" value="MBP2037110.1"/>
    <property type="molecule type" value="Genomic_DNA"/>
</dbReference>
<keyword evidence="3" id="KW-1185">Reference proteome</keyword>
<feature type="chain" id="PRO_5046778267" evidence="1">
    <location>
        <begin position="27"/>
        <end position="89"/>
    </location>
</feature>
<evidence type="ECO:0000313" key="2">
    <source>
        <dbReference type="EMBL" id="MBP2037110.1"/>
    </source>
</evidence>
<name>A0ABS4L4U9_STRAV</name>
<dbReference type="RefSeq" id="WP_189966934.1">
    <property type="nucleotide sequence ID" value="NZ_BMVL01000003.1"/>
</dbReference>
<protein>
    <submittedName>
        <fullName evidence="2">Uncharacterized protein</fullName>
    </submittedName>
</protein>
<organism evidence="2 3">
    <name type="scientific">Streptomyces avidinii</name>
    <dbReference type="NCBI Taxonomy" id="1895"/>
    <lineage>
        <taxon>Bacteria</taxon>
        <taxon>Bacillati</taxon>
        <taxon>Actinomycetota</taxon>
        <taxon>Actinomycetes</taxon>
        <taxon>Kitasatosporales</taxon>
        <taxon>Streptomycetaceae</taxon>
        <taxon>Streptomyces</taxon>
    </lineage>
</organism>
<keyword evidence="1" id="KW-0732">Signal</keyword>
<feature type="signal peptide" evidence="1">
    <location>
        <begin position="1"/>
        <end position="26"/>
    </location>
</feature>
<proteinExistence type="predicted"/>